<evidence type="ECO:0000313" key="6">
    <source>
        <dbReference type="EMBL" id="MFC0478304.1"/>
    </source>
</evidence>
<comment type="cofactor">
    <cofactor evidence="1">
        <name>Mg(2+)</name>
        <dbReference type="ChEBI" id="CHEBI:18420"/>
    </cofactor>
</comment>
<dbReference type="Pfam" id="PF13344">
    <property type="entry name" value="Hydrolase_6"/>
    <property type="match status" value="1"/>
</dbReference>
<dbReference type="RefSeq" id="WP_160546254.1">
    <property type="nucleotide sequence ID" value="NZ_JBHLUU010000128.1"/>
</dbReference>
<protein>
    <submittedName>
        <fullName evidence="6">TIGR01457 family HAD-type hydrolase</fullName>
    </submittedName>
</protein>
<keyword evidence="4 6" id="KW-0378">Hydrolase</keyword>
<dbReference type="InterPro" id="IPR006354">
    <property type="entry name" value="HAD-SF_hydro_IIA_hyp1"/>
</dbReference>
<gene>
    <name evidence="6" type="ORF">ACFFHF_24245</name>
</gene>
<dbReference type="GO" id="GO:0016787">
    <property type="term" value="F:hydrolase activity"/>
    <property type="evidence" value="ECO:0007669"/>
    <property type="project" value="UniProtKB-KW"/>
</dbReference>
<dbReference type="InterPro" id="IPR006357">
    <property type="entry name" value="HAD-SF_hydro_IIA"/>
</dbReference>
<comment type="caution">
    <text evidence="6">The sequence shown here is derived from an EMBL/GenBank/DDBJ whole genome shotgun (WGS) entry which is preliminary data.</text>
</comment>
<evidence type="ECO:0000256" key="4">
    <source>
        <dbReference type="ARBA" id="ARBA00022801"/>
    </source>
</evidence>
<dbReference type="SFLD" id="SFLDG01139">
    <property type="entry name" value="C2.A:_Pyridoxal_Phosphate_Phos"/>
    <property type="match status" value="1"/>
</dbReference>
<evidence type="ECO:0000313" key="7">
    <source>
        <dbReference type="Proteomes" id="UP001589738"/>
    </source>
</evidence>
<dbReference type="Proteomes" id="UP001589738">
    <property type="component" value="Unassembled WGS sequence"/>
</dbReference>
<sequence length="254" mass="27664">MKKYKGYLIDLDGTMYRGTELIQEAADFVKQLVEQNIPYLFVTNNSSRTPSQVATKLRDFGIPTTDDQVFTTSMATANYIAKQKPDATVYCIGEEGLQTALAEKGFQQAETDVDYVVCGIDRDITYEKLATACLAVRAGATFISTNADIAIPTERGLLPGNGSLTSVIAVSTATKPIFIGKPEAIIMEQALEVLGTGKEDTIMVGDYYDTDILAGMNAGLDTLLVHTGVTTKELLQGYEKQPTYVLDSLDQWEV</sequence>
<evidence type="ECO:0000256" key="3">
    <source>
        <dbReference type="ARBA" id="ARBA00022723"/>
    </source>
</evidence>
<name>A0ABV6KYJ9_9BACI</name>
<evidence type="ECO:0000256" key="2">
    <source>
        <dbReference type="ARBA" id="ARBA00006696"/>
    </source>
</evidence>
<dbReference type="PIRSF" id="PIRSF000915">
    <property type="entry name" value="PGP-type_phosphatase"/>
    <property type="match status" value="1"/>
</dbReference>
<dbReference type="InterPro" id="IPR036412">
    <property type="entry name" value="HAD-like_sf"/>
</dbReference>
<evidence type="ECO:0000256" key="1">
    <source>
        <dbReference type="ARBA" id="ARBA00001946"/>
    </source>
</evidence>
<evidence type="ECO:0000256" key="5">
    <source>
        <dbReference type="ARBA" id="ARBA00022842"/>
    </source>
</evidence>
<keyword evidence="3" id="KW-0479">Metal-binding</keyword>
<keyword evidence="7" id="KW-1185">Reference proteome</keyword>
<accession>A0ABV6KYJ9</accession>
<keyword evidence="5" id="KW-0460">Magnesium</keyword>
<dbReference type="InterPro" id="IPR023214">
    <property type="entry name" value="HAD_sf"/>
</dbReference>
<dbReference type="NCBIfam" id="TIGR01460">
    <property type="entry name" value="HAD-SF-IIA"/>
    <property type="match status" value="1"/>
</dbReference>
<dbReference type="Pfam" id="PF13242">
    <property type="entry name" value="Hydrolase_like"/>
    <property type="match status" value="1"/>
</dbReference>
<proteinExistence type="inferred from homology"/>
<dbReference type="SUPFAM" id="SSF56784">
    <property type="entry name" value="HAD-like"/>
    <property type="match status" value="1"/>
</dbReference>
<dbReference type="Gene3D" id="3.40.50.1000">
    <property type="entry name" value="HAD superfamily/HAD-like"/>
    <property type="match status" value="2"/>
</dbReference>
<dbReference type="PANTHER" id="PTHR19288:SF46">
    <property type="entry name" value="HALOACID DEHALOGENASE-LIKE HYDROLASE DOMAIN-CONTAINING PROTEIN 2"/>
    <property type="match status" value="1"/>
</dbReference>
<organism evidence="6 7">
    <name type="scientific">Robertmurraya beringensis</name>
    <dbReference type="NCBI Taxonomy" id="641660"/>
    <lineage>
        <taxon>Bacteria</taxon>
        <taxon>Bacillati</taxon>
        <taxon>Bacillota</taxon>
        <taxon>Bacilli</taxon>
        <taxon>Bacillales</taxon>
        <taxon>Bacillaceae</taxon>
        <taxon>Robertmurraya</taxon>
    </lineage>
</organism>
<dbReference type="SFLD" id="SFLDS00003">
    <property type="entry name" value="Haloacid_Dehalogenase"/>
    <property type="match status" value="1"/>
</dbReference>
<comment type="similarity">
    <text evidence="2">Belongs to the HAD-like hydrolase superfamily. NagD family.</text>
</comment>
<dbReference type="EMBL" id="JBHLUU010000128">
    <property type="protein sequence ID" value="MFC0478304.1"/>
    <property type="molecule type" value="Genomic_DNA"/>
</dbReference>
<reference evidence="6 7" key="1">
    <citation type="submission" date="2024-09" db="EMBL/GenBank/DDBJ databases">
        <authorList>
            <person name="Sun Q."/>
            <person name="Mori K."/>
        </authorList>
    </citation>
    <scope>NUCLEOTIDE SEQUENCE [LARGE SCALE GENOMIC DNA]</scope>
    <source>
        <strain evidence="6 7">CGMCC 1.9126</strain>
    </source>
</reference>
<dbReference type="CDD" id="cd07530">
    <property type="entry name" value="HAD_Pase_UmpH-like"/>
    <property type="match status" value="1"/>
</dbReference>
<dbReference type="NCBIfam" id="TIGR01457">
    <property type="entry name" value="HAD-SF-IIA-hyp2"/>
    <property type="match status" value="1"/>
</dbReference>
<dbReference type="PANTHER" id="PTHR19288">
    <property type="entry name" value="4-NITROPHENYLPHOSPHATASE-RELATED"/>
    <property type="match status" value="1"/>
</dbReference>